<keyword evidence="1" id="KW-0472">Membrane</keyword>
<feature type="transmembrane region" description="Helical" evidence="1">
    <location>
        <begin position="40"/>
        <end position="63"/>
    </location>
</feature>
<evidence type="ECO:0000256" key="1">
    <source>
        <dbReference type="SAM" id="Phobius"/>
    </source>
</evidence>
<evidence type="ECO:0000313" key="2">
    <source>
        <dbReference type="EMBL" id="GAG76944.1"/>
    </source>
</evidence>
<reference evidence="2" key="1">
    <citation type="journal article" date="2014" name="Front. Microbiol.">
        <title>High frequency of phylogenetically diverse reductive dehalogenase-homologous genes in deep subseafloor sedimentary metagenomes.</title>
        <authorList>
            <person name="Kawai M."/>
            <person name="Futagami T."/>
            <person name="Toyoda A."/>
            <person name="Takaki Y."/>
            <person name="Nishi S."/>
            <person name="Hori S."/>
            <person name="Arai W."/>
            <person name="Tsubouchi T."/>
            <person name="Morono Y."/>
            <person name="Uchiyama I."/>
            <person name="Ito T."/>
            <person name="Fujiyama A."/>
            <person name="Inagaki F."/>
            <person name="Takami H."/>
        </authorList>
    </citation>
    <scope>NUCLEOTIDE SEQUENCE</scope>
    <source>
        <strain evidence="2">Expedition CK06-06</strain>
    </source>
</reference>
<keyword evidence="1" id="KW-0812">Transmembrane</keyword>
<accession>X1A5D7</accession>
<keyword evidence="1" id="KW-1133">Transmembrane helix</keyword>
<gene>
    <name evidence="2" type="ORF">S01H4_23293</name>
</gene>
<proteinExistence type="predicted"/>
<comment type="caution">
    <text evidence="2">The sequence shown here is derived from an EMBL/GenBank/DDBJ whole genome shotgun (WGS) entry which is preliminary data.</text>
</comment>
<dbReference type="AlphaFoldDB" id="X1A5D7"/>
<sequence>MNWFNKLIWQESDKVYHAYLHTVIILVASLGFGRSILFSFVLSTAISLPCDIISSLLVLYRLFIL</sequence>
<name>X1A5D7_9ZZZZ</name>
<dbReference type="EMBL" id="BART01010784">
    <property type="protein sequence ID" value="GAG76944.1"/>
    <property type="molecule type" value="Genomic_DNA"/>
</dbReference>
<feature type="transmembrane region" description="Helical" evidence="1">
    <location>
        <begin position="15"/>
        <end position="33"/>
    </location>
</feature>
<protein>
    <submittedName>
        <fullName evidence="2">Uncharacterized protein</fullName>
    </submittedName>
</protein>
<organism evidence="2">
    <name type="scientific">marine sediment metagenome</name>
    <dbReference type="NCBI Taxonomy" id="412755"/>
    <lineage>
        <taxon>unclassified sequences</taxon>
        <taxon>metagenomes</taxon>
        <taxon>ecological metagenomes</taxon>
    </lineage>
</organism>